<name>A0A915HYR6_ROMCU</name>
<feature type="coiled-coil region" evidence="1">
    <location>
        <begin position="211"/>
        <end position="320"/>
    </location>
</feature>
<accession>A0A915HYR6</accession>
<evidence type="ECO:0000256" key="1">
    <source>
        <dbReference type="SAM" id="Coils"/>
    </source>
</evidence>
<keyword evidence="1" id="KW-0175">Coiled coil</keyword>
<feature type="coiled-coil region" evidence="1">
    <location>
        <begin position="35"/>
        <end position="175"/>
    </location>
</feature>
<reference evidence="3" key="1">
    <citation type="submission" date="2022-11" db="UniProtKB">
        <authorList>
            <consortium name="WormBaseParasite"/>
        </authorList>
    </citation>
    <scope>IDENTIFICATION</scope>
</reference>
<protein>
    <submittedName>
        <fullName evidence="3">Uncharacterized protein</fullName>
    </submittedName>
</protein>
<dbReference type="WBParaSite" id="nRc.2.0.1.t06578-RA">
    <property type="protein sequence ID" value="nRc.2.0.1.t06578-RA"/>
    <property type="gene ID" value="nRc.2.0.1.g06578"/>
</dbReference>
<sequence length="542" mass="63864">MEVGADSNDDDGDSATPETQLTNLLEAFEDCGQLSMNLIQEKQNLENDNEILRRQIDELRTKLDNERKLNENLKDDYDRLNQLSESTRKSYQERDEQLKLFTEEMSAKNQEISRLKEQLEGEKRRAFDRIKKIETEFDGKFKRMKNDLNRSNDRLKLMSAQAQESRSRASELEMKLSLCDKLKHEQSPSRSPKIEPWFKPYNKESHSTDYEKLLNEERSRYNQKIKDFDAEVALLNEDLTRVTDLLEAAEQREKEFKRLSKIENEALCDQQSNSLEDRVRKLTEEFKALFDREESLKNESEKLRKENEELQNKVLSEKKASKHWHKKYELEFTNNKKFYHKIKQMKQQVKETVEATRQDLTFLRSKLEEVKKTIFNDVPKYFGDLNSLVEKVNVSLRKMHENHAFMVTRLTTLTQKVVNLQQEQENISKIVVHDMVEKDTNTDSIGFVDGTTNTALLEEQLKDLDPESNIQSLSDQCVGSILYELHYLRLETCKCQRLVLESQNALAEQKEENEALELKMCSMKEEMERNFMAKIKTLLAGH</sequence>
<dbReference type="AlphaFoldDB" id="A0A915HYR6"/>
<keyword evidence="2" id="KW-1185">Reference proteome</keyword>
<organism evidence="2 3">
    <name type="scientific">Romanomermis culicivorax</name>
    <name type="common">Nematode worm</name>
    <dbReference type="NCBI Taxonomy" id="13658"/>
    <lineage>
        <taxon>Eukaryota</taxon>
        <taxon>Metazoa</taxon>
        <taxon>Ecdysozoa</taxon>
        <taxon>Nematoda</taxon>
        <taxon>Enoplea</taxon>
        <taxon>Dorylaimia</taxon>
        <taxon>Mermithida</taxon>
        <taxon>Mermithoidea</taxon>
        <taxon>Mermithidae</taxon>
        <taxon>Romanomermis</taxon>
    </lineage>
</organism>
<feature type="coiled-coil region" evidence="1">
    <location>
        <begin position="346"/>
        <end position="373"/>
    </location>
</feature>
<evidence type="ECO:0000313" key="2">
    <source>
        <dbReference type="Proteomes" id="UP000887565"/>
    </source>
</evidence>
<proteinExistence type="predicted"/>
<dbReference type="Proteomes" id="UP000887565">
    <property type="component" value="Unplaced"/>
</dbReference>
<evidence type="ECO:0000313" key="3">
    <source>
        <dbReference type="WBParaSite" id="nRc.2.0.1.t06578-RA"/>
    </source>
</evidence>